<accession>A0A2V2YUD8</accession>
<evidence type="ECO:0000313" key="2">
    <source>
        <dbReference type="EMBL" id="PWW04771.1"/>
    </source>
</evidence>
<name>A0A2V2YUD8_9BACL</name>
<protein>
    <submittedName>
        <fullName evidence="2">Ribosomal protein S18 acetylase RimI-like enzyme</fullName>
    </submittedName>
</protein>
<keyword evidence="2" id="KW-0689">Ribosomal protein</keyword>
<dbReference type="InterPro" id="IPR016181">
    <property type="entry name" value="Acyl_CoA_acyltransferase"/>
</dbReference>
<dbReference type="OrthoDB" id="9788755at2"/>
<sequence>MEIAITRASISDATTILALQKLAYRSEAELYNDFNIEPLLQTLEQLEQQFDDHIILKAVINDKIVGSVRAIERDGTCYIGKLMVSPECQNHGIGKLLMRQIEALQPHSRFELFTGFKSERNIALYQKLGYQIYCERVISPEFSLIYLEKNRSS</sequence>
<evidence type="ECO:0000259" key="1">
    <source>
        <dbReference type="PROSITE" id="PS51186"/>
    </source>
</evidence>
<dbReference type="RefSeq" id="WP_110043890.1">
    <property type="nucleotide sequence ID" value="NZ_CP054612.1"/>
</dbReference>
<feature type="domain" description="N-acetyltransferase" evidence="1">
    <location>
        <begin position="3"/>
        <end position="152"/>
    </location>
</feature>
<gene>
    <name evidence="2" type="ORF">DFQ01_10654</name>
</gene>
<keyword evidence="3" id="KW-1185">Reference proteome</keyword>
<keyword evidence="2" id="KW-0687">Ribonucleoprotein</keyword>
<dbReference type="GO" id="GO:0005840">
    <property type="term" value="C:ribosome"/>
    <property type="evidence" value="ECO:0007669"/>
    <property type="project" value="UniProtKB-KW"/>
</dbReference>
<dbReference type="GO" id="GO:0016747">
    <property type="term" value="F:acyltransferase activity, transferring groups other than amino-acyl groups"/>
    <property type="evidence" value="ECO:0007669"/>
    <property type="project" value="InterPro"/>
</dbReference>
<dbReference type="CDD" id="cd04301">
    <property type="entry name" value="NAT_SF"/>
    <property type="match status" value="1"/>
</dbReference>
<proteinExistence type="predicted"/>
<dbReference type="Gene3D" id="3.40.630.30">
    <property type="match status" value="1"/>
</dbReference>
<organism evidence="2 3">
    <name type="scientific">Paenibacillus cellulosilyticus</name>
    <dbReference type="NCBI Taxonomy" id="375489"/>
    <lineage>
        <taxon>Bacteria</taxon>
        <taxon>Bacillati</taxon>
        <taxon>Bacillota</taxon>
        <taxon>Bacilli</taxon>
        <taxon>Bacillales</taxon>
        <taxon>Paenibacillaceae</taxon>
        <taxon>Paenibacillus</taxon>
    </lineage>
</organism>
<dbReference type="AlphaFoldDB" id="A0A2V2YUD8"/>
<dbReference type="PROSITE" id="PS51186">
    <property type="entry name" value="GNAT"/>
    <property type="match status" value="1"/>
</dbReference>
<dbReference type="EMBL" id="QGTQ01000006">
    <property type="protein sequence ID" value="PWW04771.1"/>
    <property type="molecule type" value="Genomic_DNA"/>
</dbReference>
<dbReference type="SUPFAM" id="SSF55729">
    <property type="entry name" value="Acyl-CoA N-acyltransferases (Nat)"/>
    <property type="match status" value="1"/>
</dbReference>
<comment type="caution">
    <text evidence="2">The sequence shown here is derived from an EMBL/GenBank/DDBJ whole genome shotgun (WGS) entry which is preliminary data.</text>
</comment>
<dbReference type="InterPro" id="IPR000182">
    <property type="entry name" value="GNAT_dom"/>
</dbReference>
<reference evidence="2 3" key="1">
    <citation type="submission" date="2018-05" db="EMBL/GenBank/DDBJ databases">
        <title>Genomic Encyclopedia of Type Strains, Phase III (KMG-III): the genomes of soil and plant-associated and newly described type strains.</title>
        <authorList>
            <person name="Whitman W."/>
        </authorList>
    </citation>
    <scope>NUCLEOTIDE SEQUENCE [LARGE SCALE GENOMIC DNA]</scope>
    <source>
        <strain evidence="2 3">CECT 5696</strain>
    </source>
</reference>
<evidence type="ECO:0000313" key="3">
    <source>
        <dbReference type="Proteomes" id="UP000246635"/>
    </source>
</evidence>
<dbReference type="Pfam" id="PF00583">
    <property type="entry name" value="Acetyltransf_1"/>
    <property type="match status" value="1"/>
</dbReference>
<dbReference type="Proteomes" id="UP000246635">
    <property type="component" value="Unassembled WGS sequence"/>
</dbReference>